<gene>
    <name evidence="1" type="ORF">BDV36DRAFT_242891</name>
</gene>
<name>A0ABQ6X3Z4_9EURO</name>
<evidence type="ECO:0000313" key="2">
    <source>
        <dbReference type="Proteomes" id="UP000325395"/>
    </source>
</evidence>
<keyword evidence="2" id="KW-1185">Reference proteome</keyword>
<proteinExistence type="predicted"/>
<dbReference type="Proteomes" id="UP000325395">
    <property type="component" value="Unassembled WGS sequence"/>
</dbReference>
<evidence type="ECO:0000313" key="1">
    <source>
        <dbReference type="EMBL" id="KAE8423573.1"/>
    </source>
</evidence>
<accession>A0ABQ6X3Z4</accession>
<dbReference type="EMBL" id="ML735688">
    <property type="protein sequence ID" value="KAE8423573.1"/>
    <property type="molecule type" value="Genomic_DNA"/>
</dbReference>
<protein>
    <submittedName>
        <fullName evidence="1">Uncharacterized protein</fullName>
    </submittedName>
</protein>
<organism evidence="1 2">
    <name type="scientific">Aspergillus pseudocaelatus</name>
    <dbReference type="NCBI Taxonomy" id="1825620"/>
    <lineage>
        <taxon>Eukaryota</taxon>
        <taxon>Fungi</taxon>
        <taxon>Dikarya</taxon>
        <taxon>Ascomycota</taxon>
        <taxon>Pezizomycotina</taxon>
        <taxon>Eurotiomycetes</taxon>
        <taxon>Eurotiomycetidae</taxon>
        <taxon>Eurotiales</taxon>
        <taxon>Aspergillaceae</taxon>
        <taxon>Aspergillus</taxon>
        <taxon>Aspergillus subgen. Circumdati</taxon>
    </lineage>
</organism>
<sequence length="80" mass="8756">MMQMVASMTMTCIPNLHRVMNSLALGMDRVQAPEELELISSKKSNWAGSGSHVVSPTGRNISVNRKMEIIGGRLFPVQNA</sequence>
<reference evidence="1 2" key="1">
    <citation type="submission" date="2019-04" db="EMBL/GenBank/DDBJ databases">
        <authorList>
            <consortium name="DOE Joint Genome Institute"/>
            <person name="Mondo S."/>
            <person name="Kjaerbolling I."/>
            <person name="Vesth T."/>
            <person name="Frisvad J.C."/>
            <person name="Nybo J.L."/>
            <person name="Theobald S."/>
            <person name="Kildgaard S."/>
            <person name="Isbrandt T."/>
            <person name="Kuo A."/>
            <person name="Sato A."/>
            <person name="Lyhne E.K."/>
            <person name="Kogle M.E."/>
            <person name="Wiebenga A."/>
            <person name="Kun R.S."/>
            <person name="Lubbers R.J."/>
            <person name="Makela M.R."/>
            <person name="Barry K."/>
            <person name="Chovatia M."/>
            <person name="Clum A."/>
            <person name="Daum C."/>
            <person name="Haridas S."/>
            <person name="He G."/>
            <person name="LaButti K."/>
            <person name="Lipzen A."/>
            <person name="Riley R."/>
            <person name="Salamov A."/>
            <person name="Simmons B.A."/>
            <person name="Magnuson J.K."/>
            <person name="Henrissat B."/>
            <person name="Mortensen U.H."/>
            <person name="Larsen T.O."/>
            <person name="Devries R.P."/>
            <person name="Grigoriev I.V."/>
            <person name="Machida M."/>
            <person name="Baker S.E."/>
            <person name="Andersen M.R."/>
            <person name="Cantor M.N."/>
            <person name="Hua S.X."/>
        </authorList>
    </citation>
    <scope>NUCLEOTIDE SEQUENCE [LARGE SCALE GENOMIC DNA]</scope>
    <source>
        <strain evidence="1 2">CBS 117616</strain>
    </source>
</reference>